<dbReference type="AlphaFoldDB" id="A0A413SIA1"/>
<evidence type="ECO:0000313" key="2">
    <source>
        <dbReference type="EMBL" id="RHA67254.1"/>
    </source>
</evidence>
<comment type="caution">
    <text evidence="2">The sequence shown here is derived from an EMBL/GenBank/DDBJ whole genome shotgun (WGS) entry which is preliminary data.</text>
</comment>
<evidence type="ECO:0000313" key="3">
    <source>
        <dbReference type="Proteomes" id="UP000285642"/>
    </source>
</evidence>
<dbReference type="CDD" id="cd11532">
    <property type="entry name" value="NTP-PPase_COG4997"/>
    <property type="match status" value="1"/>
</dbReference>
<dbReference type="Proteomes" id="UP000285642">
    <property type="component" value="Unassembled WGS sequence"/>
</dbReference>
<proteinExistence type="predicted"/>
<keyword evidence="1" id="KW-0175">Coiled coil</keyword>
<evidence type="ECO:0000256" key="1">
    <source>
        <dbReference type="SAM" id="Coils"/>
    </source>
</evidence>
<name>A0A413SIA1_9FIRM</name>
<protein>
    <submittedName>
        <fullName evidence="2">Uncharacterized protein</fullName>
    </submittedName>
</protein>
<reference evidence="2 3" key="1">
    <citation type="submission" date="2018-08" db="EMBL/GenBank/DDBJ databases">
        <title>A genome reference for cultivated species of the human gut microbiota.</title>
        <authorList>
            <person name="Zou Y."/>
            <person name="Xue W."/>
            <person name="Luo G."/>
        </authorList>
    </citation>
    <scope>NUCLEOTIDE SEQUENCE [LARGE SCALE GENOMIC DNA]</scope>
    <source>
        <strain evidence="2 3">AM42-8</strain>
    </source>
</reference>
<accession>A0A413SIA1</accession>
<dbReference type="EMBL" id="QSFS01000015">
    <property type="protein sequence ID" value="RHA67254.1"/>
    <property type="molecule type" value="Genomic_DNA"/>
</dbReference>
<dbReference type="InterPro" id="IPR038735">
    <property type="entry name" value="MSMEG_1276-like_NTP-PPase_dom"/>
</dbReference>
<organism evidence="2 3">
    <name type="scientific">Dorea formicigenerans</name>
    <dbReference type="NCBI Taxonomy" id="39486"/>
    <lineage>
        <taxon>Bacteria</taxon>
        <taxon>Bacillati</taxon>
        <taxon>Bacillota</taxon>
        <taxon>Clostridia</taxon>
        <taxon>Lachnospirales</taxon>
        <taxon>Lachnospiraceae</taxon>
        <taxon>Dorea</taxon>
    </lineage>
</organism>
<gene>
    <name evidence="2" type="ORF">DW924_12525</name>
</gene>
<sequence length="953" mass="111105">MIWIVEKDGIVKKKRADITVKEAGQKAYGLCKMPTLWTLPFFIIDKNFYLSVCKEDTNTVNKYLENIEKVLENADMHEKVIIRSSGEFEGMDERGRYESLIVEKEDVVQKLFQLVEQLKEYGELRETGIPFVVQTCAERKILGHLSNERRVSKDNRDFIYEYVDCETNGVTPGKVSLRNWRKTYDTQNAVKEKLIYNGDIKDILKLVCAYYYYDQRRVHLEFVADGHRMYLVQCDHEVEDKSGVNPEEYDISMEAIVNFTPQILRGISESDRGKYKKIDNVFLYQDIGEQTPPLYILDDEDTLNELKEGRITKELRNDIKGMLKSSVVIRTNIISNEQREIQLSIRSNELRTYKEVKKFLVDTSKKFKKENIDDYIFILHNFIPAKIAAFVNAKPMEQTVEIQALWGLPEGLYYNAYDRITVFTKTCNVDRMNKDNFEISIEPNFKEVFIAPDESGKWVAKKLKPPYDWRSTVTDADVIKDIAYRARKITEQVGTELSIMWFIGIDENFYKTSNMPWYHEKCDRNSFYDAKTSGRYRKKYFYQKPYVIQSEEDLNKLENMDLTEIGIVRIQPNDDKTLRSKEFIKNVGNFCAKNNINIFLEGSVLTHPYYQLLNTGANVICAREIKEKQEKIEYNKLVRDLIPQIIRDNGETVGCVCIQKEGLICEIKNKIVEEAYEVFEASEKEDIIEELADLAEVSEALENRLFLLNENKKSIDIDMEGSIFEFRADVREQCKQQKMKVVEGKNWTITFERKKSIFQIDIIVGDKKEKEIQEEKIVSDEEKKKILEYAFELLNTNSRKNNQKLLGNIKEKSNEILKKLRCEKADFATIKERKKAKKGAFEKGYVLLKTSTGQHQQEDGLEIVDFVGDPIDIYGLSHPIKTDIDELRDNRMLIRLKVPVFIGQAEISLPQERILNFLGGKVKIQIAVEHSTVTLAICVIKVEYTQLELDLDR</sequence>
<feature type="coiled-coil region" evidence="1">
    <location>
        <begin position="684"/>
        <end position="711"/>
    </location>
</feature>